<dbReference type="CDD" id="cd00519">
    <property type="entry name" value="Lipase_3"/>
    <property type="match status" value="1"/>
</dbReference>
<evidence type="ECO:0000256" key="7">
    <source>
        <dbReference type="ARBA" id="ARBA00022963"/>
    </source>
</evidence>
<dbReference type="EMBL" id="JASCZI010090627">
    <property type="protein sequence ID" value="MED6143088.1"/>
    <property type="molecule type" value="Genomic_DNA"/>
</dbReference>
<protein>
    <recommendedName>
        <fullName evidence="9">Fungal lipase-type domain-containing protein</fullName>
    </recommendedName>
</protein>
<dbReference type="Gene3D" id="3.40.50.1820">
    <property type="entry name" value="alpha/beta hydrolase"/>
    <property type="match status" value="1"/>
</dbReference>
<keyword evidence="4" id="KW-0934">Plastid</keyword>
<evidence type="ECO:0000313" key="11">
    <source>
        <dbReference type="Proteomes" id="UP001341840"/>
    </source>
</evidence>
<keyword evidence="5" id="KW-0378">Hydrolase</keyword>
<dbReference type="SUPFAM" id="SSF53474">
    <property type="entry name" value="alpha/beta-Hydrolases"/>
    <property type="match status" value="1"/>
</dbReference>
<comment type="caution">
    <text evidence="10">The sequence shown here is derived from an EMBL/GenBank/DDBJ whole genome shotgun (WGS) entry which is preliminary data.</text>
</comment>
<dbReference type="InterPro" id="IPR029058">
    <property type="entry name" value="AB_hydrolase_fold"/>
</dbReference>
<evidence type="ECO:0000313" key="10">
    <source>
        <dbReference type="EMBL" id="MED6143088.1"/>
    </source>
</evidence>
<dbReference type="PANTHER" id="PTHR31403">
    <property type="entry name" value="PHOSPHOLIPASE A1-IBETA2, CHLOROPLASTIC"/>
    <property type="match status" value="1"/>
</dbReference>
<evidence type="ECO:0000256" key="1">
    <source>
        <dbReference type="ARBA" id="ARBA00004229"/>
    </source>
</evidence>
<evidence type="ECO:0000256" key="2">
    <source>
        <dbReference type="ARBA" id="ARBA00010701"/>
    </source>
</evidence>
<gene>
    <name evidence="10" type="ORF">PIB30_003366</name>
</gene>
<name>A0ABU6T549_9FABA</name>
<keyword evidence="6" id="KW-0809">Transit peptide</keyword>
<proteinExistence type="inferred from homology"/>
<comment type="subcellular location">
    <subcellularLocation>
        <location evidence="1">Plastid</location>
        <location evidence="1">Chloroplast</location>
    </subcellularLocation>
</comment>
<keyword evidence="8" id="KW-0443">Lipid metabolism</keyword>
<comment type="similarity">
    <text evidence="2">Belongs to the AB hydrolase superfamily. Lipase family.</text>
</comment>
<keyword evidence="3" id="KW-0150">Chloroplast</keyword>
<evidence type="ECO:0000256" key="4">
    <source>
        <dbReference type="ARBA" id="ARBA00022640"/>
    </source>
</evidence>
<dbReference type="Pfam" id="PF01764">
    <property type="entry name" value="Lipase_3"/>
    <property type="match status" value="1"/>
</dbReference>
<keyword evidence="11" id="KW-1185">Reference proteome</keyword>
<evidence type="ECO:0000256" key="8">
    <source>
        <dbReference type="ARBA" id="ARBA00023098"/>
    </source>
</evidence>
<dbReference type="Proteomes" id="UP001341840">
    <property type="component" value="Unassembled WGS sequence"/>
</dbReference>
<reference evidence="10 11" key="1">
    <citation type="journal article" date="2023" name="Plants (Basel)">
        <title>Bridging the Gap: Combining Genomics and Transcriptomics Approaches to Understand Stylosanthes scabra, an Orphan Legume from the Brazilian Caatinga.</title>
        <authorList>
            <person name="Ferreira-Neto J.R.C."/>
            <person name="da Silva M.D."/>
            <person name="Binneck E."/>
            <person name="de Melo N.F."/>
            <person name="da Silva R.H."/>
            <person name="de Melo A.L.T.M."/>
            <person name="Pandolfi V."/>
            <person name="Bustamante F.O."/>
            <person name="Brasileiro-Vidal A.C."/>
            <person name="Benko-Iseppon A.M."/>
        </authorList>
    </citation>
    <scope>NUCLEOTIDE SEQUENCE [LARGE SCALE GENOMIC DNA]</scope>
    <source>
        <tissue evidence="10">Leaves</tissue>
    </source>
</reference>
<evidence type="ECO:0000256" key="5">
    <source>
        <dbReference type="ARBA" id="ARBA00022801"/>
    </source>
</evidence>
<organism evidence="10 11">
    <name type="scientific">Stylosanthes scabra</name>
    <dbReference type="NCBI Taxonomy" id="79078"/>
    <lineage>
        <taxon>Eukaryota</taxon>
        <taxon>Viridiplantae</taxon>
        <taxon>Streptophyta</taxon>
        <taxon>Embryophyta</taxon>
        <taxon>Tracheophyta</taxon>
        <taxon>Spermatophyta</taxon>
        <taxon>Magnoliopsida</taxon>
        <taxon>eudicotyledons</taxon>
        <taxon>Gunneridae</taxon>
        <taxon>Pentapetalae</taxon>
        <taxon>rosids</taxon>
        <taxon>fabids</taxon>
        <taxon>Fabales</taxon>
        <taxon>Fabaceae</taxon>
        <taxon>Papilionoideae</taxon>
        <taxon>50 kb inversion clade</taxon>
        <taxon>dalbergioids sensu lato</taxon>
        <taxon>Dalbergieae</taxon>
        <taxon>Pterocarpus clade</taxon>
        <taxon>Stylosanthes</taxon>
    </lineage>
</organism>
<sequence length="488" mass="54110">MPCATPLPGNHHLTTTTTTLPTTNSLSFAQQLSLPMPSSSSSLLRTTNTNNNPLLSLEASSPYVNCFLNTLVVSNNNKQQQINTSLFNFWRQIQGCNHWDNLLDPLHPLLRQEIIRYGDFVRASYKAFDLDPTSNRYLNCKYSKNTMFNQVGMPHCGYQVTKYIYATPPPPPINIIQTNSSSTARWIGYIAVSSDESVKTLGRRDIVITFRGTVTNLEWISNLMSALTPANLDPQDPRPDVQVESGFLSLYTSDEEDTAFGLQSCREQLLSEVSRLLRKHKGESVSISLAGHSLGSALALLLAYDIAELGLINAPTVPITVFSFGGPRVGNLQFKKRCDELGVKVLRIANVKDPITNLPGLVLNDNNFRVLPWSCSCYAHVGVELLLDFFNVQNPCCVHDLDTYIALLRSPTHSAQQQQQQSLMQKARQLVSRCTSSQQHQNNINILPQVFSNHHPAASWLASLSTDILFSCADELLLLALLLSSSST</sequence>
<dbReference type="InterPro" id="IPR002921">
    <property type="entry name" value="Fungal_lipase-type"/>
</dbReference>
<keyword evidence="7" id="KW-0442">Lipid degradation</keyword>
<evidence type="ECO:0000259" key="9">
    <source>
        <dbReference type="Pfam" id="PF01764"/>
    </source>
</evidence>
<evidence type="ECO:0000256" key="6">
    <source>
        <dbReference type="ARBA" id="ARBA00022946"/>
    </source>
</evidence>
<feature type="domain" description="Fungal lipase-type" evidence="9">
    <location>
        <begin position="207"/>
        <end position="361"/>
    </location>
</feature>
<evidence type="ECO:0000256" key="3">
    <source>
        <dbReference type="ARBA" id="ARBA00022528"/>
    </source>
</evidence>
<dbReference type="PANTHER" id="PTHR31403:SF4">
    <property type="entry name" value="PHOSPHOLIPASE A1-IALPHA2, CHLOROPLASTIC"/>
    <property type="match status" value="1"/>
</dbReference>
<accession>A0ABU6T549</accession>